<organism evidence="2 3">
    <name type="scientific">Noviherbaspirillum album</name>
    <dbReference type="NCBI Taxonomy" id="3080276"/>
    <lineage>
        <taxon>Bacteria</taxon>
        <taxon>Pseudomonadati</taxon>
        <taxon>Pseudomonadota</taxon>
        <taxon>Betaproteobacteria</taxon>
        <taxon>Burkholderiales</taxon>
        <taxon>Oxalobacteraceae</taxon>
        <taxon>Noviherbaspirillum</taxon>
    </lineage>
</organism>
<dbReference type="Gene3D" id="3.30.530.20">
    <property type="match status" value="1"/>
</dbReference>
<protein>
    <submittedName>
        <fullName evidence="2">SRPBCC family protein</fullName>
    </submittedName>
</protein>
<dbReference type="Pfam" id="PF10604">
    <property type="entry name" value="Polyketide_cyc2"/>
    <property type="match status" value="1"/>
</dbReference>
<dbReference type="InterPro" id="IPR047137">
    <property type="entry name" value="ORF3"/>
</dbReference>
<name>A0ABU6JE36_9BURK</name>
<evidence type="ECO:0000313" key="2">
    <source>
        <dbReference type="EMBL" id="MEC4721914.1"/>
    </source>
</evidence>
<dbReference type="InterPro" id="IPR019587">
    <property type="entry name" value="Polyketide_cyclase/dehydratase"/>
</dbReference>
<dbReference type="RefSeq" id="WP_326508596.1">
    <property type="nucleotide sequence ID" value="NZ_JAWIIV010000023.1"/>
</dbReference>
<keyword evidence="3" id="KW-1185">Reference proteome</keyword>
<evidence type="ECO:0000313" key="3">
    <source>
        <dbReference type="Proteomes" id="UP001352263"/>
    </source>
</evidence>
<dbReference type="PANTHER" id="PTHR33824:SF7">
    <property type="entry name" value="POLYKETIDE CYCLASE_DEHYDRASE AND LIPID TRANSPORT SUPERFAMILY PROTEIN"/>
    <property type="match status" value="1"/>
</dbReference>
<comment type="caution">
    <text evidence="2">The sequence shown here is derived from an EMBL/GenBank/DDBJ whole genome shotgun (WGS) entry which is preliminary data.</text>
</comment>
<sequence length="189" mass="20598">MATIQHSIDVDVPAQTLFNHLTRFEDYGQFMDNVEHVERIDDTHLRWTTTMANRAVEWDSAVTTDDRQRRIAWQDTNGISNSGRLEVQAISEEASRVIFSLEIESGQFPGAMAGDTDAETSQHLTRSLAKLKSFAEGQGSDSGASCGMLRPGNFATAASTSGSPTEVLEDEPNESGPSANFGTRIGTRT</sequence>
<dbReference type="EMBL" id="JAWIIV010000023">
    <property type="protein sequence ID" value="MEC4721914.1"/>
    <property type="molecule type" value="Genomic_DNA"/>
</dbReference>
<reference evidence="2 3" key="1">
    <citation type="submission" date="2023-10" db="EMBL/GenBank/DDBJ databases">
        <title>Noviherbaspirillum sp. CPCC 100848 genome assembly.</title>
        <authorList>
            <person name="Li X.Y."/>
            <person name="Fang X.M."/>
        </authorList>
    </citation>
    <scope>NUCLEOTIDE SEQUENCE [LARGE SCALE GENOMIC DNA]</scope>
    <source>
        <strain evidence="2 3">CPCC 100848</strain>
    </source>
</reference>
<accession>A0ABU6JE36</accession>
<dbReference type="PANTHER" id="PTHR33824">
    <property type="entry name" value="POLYKETIDE CYCLASE/DEHYDRASE AND LIPID TRANSPORT SUPERFAMILY PROTEIN"/>
    <property type="match status" value="1"/>
</dbReference>
<dbReference type="SUPFAM" id="SSF55961">
    <property type="entry name" value="Bet v1-like"/>
    <property type="match status" value="1"/>
</dbReference>
<dbReference type="InterPro" id="IPR023393">
    <property type="entry name" value="START-like_dom_sf"/>
</dbReference>
<proteinExistence type="predicted"/>
<evidence type="ECO:0000256" key="1">
    <source>
        <dbReference type="SAM" id="MobiDB-lite"/>
    </source>
</evidence>
<gene>
    <name evidence="2" type="ORF">RY831_22350</name>
</gene>
<dbReference type="Proteomes" id="UP001352263">
    <property type="component" value="Unassembled WGS sequence"/>
</dbReference>
<feature type="compositionally biased region" description="Polar residues" evidence="1">
    <location>
        <begin position="175"/>
        <end position="189"/>
    </location>
</feature>
<feature type="region of interest" description="Disordered" evidence="1">
    <location>
        <begin position="155"/>
        <end position="189"/>
    </location>
</feature>